<dbReference type="EMBL" id="AJYW02000313">
    <property type="protein sequence ID" value="OEE69555.1"/>
    <property type="molecule type" value="Genomic_DNA"/>
</dbReference>
<dbReference type="InterPro" id="IPR004045">
    <property type="entry name" value="Glutathione_S-Trfase_N"/>
</dbReference>
<keyword evidence="2" id="KW-0808">Transferase</keyword>
<name>A0A1E5CLH7_9VIBR</name>
<dbReference type="Gene3D" id="1.20.1050.10">
    <property type="match status" value="1"/>
</dbReference>
<gene>
    <name evidence="2" type="ORF">A130_09735</name>
</gene>
<sequence>MGLLLAEQSVLIRDIVTRNKPAELLKASPKGTVPVLVLNNGDIVDQSLDIMIWALTNNDPMNLLRRPRREATQAPEACLQKSLSQSLYPYQNQSEEMMELVTYNDSIFITQLEQYRASVRYHDSNQAQYRQPCLTFIDKLEQRLSSHPFLCGETSCLADYALFPFISQFSRVDRKWFVEAGYLNIQRWLTNHYQSQLYTKIMVQYPQWIDSRKEFLLN</sequence>
<dbReference type="InterPro" id="IPR036249">
    <property type="entry name" value="Thioredoxin-like_sf"/>
</dbReference>
<accession>A0A1E5CLH7</accession>
<dbReference type="Pfam" id="PF13410">
    <property type="entry name" value="GST_C_2"/>
    <property type="match status" value="1"/>
</dbReference>
<dbReference type="SUPFAM" id="SSF47616">
    <property type="entry name" value="GST C-terminal domain-like"/>
    <property type="match status" value="1"/>
</dbReference>
<dbReference type="CDD" id="cd03196">
    <property type="entry name" value="GST_C_5"/>
    <property type="match status" value="1"/>
</dbReference>
<dbReference type="SUPFAM" id="SSF52833">
    <property type="entry name" value="Thioredoxin-like"/>
    <property type="match status" value="1"/>
</dbReference>
<dbReference type="Proteomes" id="UP000094165">
    <property type="component" value="Unassembled WGS sequence"/>
</dbReference>
<protein>
    <submittedName>
        <fullName evidence="2">Glutathione S-transferase</fullName>
    </submittedName>
</protein>
<dbReference type="RefSeq" id="WP_017051613.1">
    <property type="nucleotide sequence ID" value="NZ_AJYW02000313.1"/>
</dbReference>
<dbReference type="GO" id="GO:0016740">
    <property type="term" value="F:transferase activity"/>
    <property type="evidence" value="ECO:0007669"/>
    <property type="project" value="UniProtKB-KW"/>
</dbReference>
<feature type="domain" description="GST N-terminal" evidence="1">
    <location>
        <begin position="17"/>
        <end position="53"/>
    </location>
</feature>
<dbReference type="PANTHER" id="PTHR43968">
    <property type="match status" value="1"/>
</dbReference>
<evidence type="ECO:0000259" key="1">
    <source>
        <dbReference type="Pfam" id="PF13409"/>
    </source>
</evidence>
<dbReference type="PANTHER" id="PTHR43968:SF6">
    <property type="entry name" value="GLUTATHIONE S-TRANSFERASE OMEGA"/>
    <property type="match status" value="1"/>
</dbReference>
<proteinExistence type="predicted"/>
<dbReference type="AlphaFoldDB" id="A0A1E5CLH7"/>
<organism evidence="2 3">
    <name type="scientific">Vibrio genomosp. F6 str. FF-238</name>
    <dbReference type="NCBI Taxonomy" id="1191298"/>
    <lineage>
        <taxon>Bacteria</taxon>
        <taxon>Pseudomonadati</taxon>
        <taxon>Pseudomonadota</taxon>
        <taxon>Gammaproteobacteria</taxon>
        <taxon>Vibrionales</taxon>
        <taxon>Vibrionaceae</taxon>
        <taxon>Vibrio</taxon>
    </lineage>
</organism>
<reference evidence="2 3" key="1">
    <citation type="journal article" date="2012" name="Science">
        <title>Ecological populations of bacteria act as socially cohesive units of antibiotic production and resistance.</title>
        <authorList>
            <person name="Cordero O.X."/>
            <person name="Wildschutte H."/>
            <person name="Kirkup B."/>
            <person name="Proehl S."/>
            <person name="Ngo L."/>
            <person name="Hussain F."/>
            <person name="Le Roux F."/>
            <person name="Mincer T."/>
            <person name="Polz M.F."/>
        </authorList>
    </citation>
    <scope>NUCLEOTIDE SEQUENCE [LARGE SCALE GENOMIC DNA]</scope>
    <source>
        <strain evidence="2 3">FF-238</strain>
    </source>
</reference>
<dbReference type="Gene3D" id="3.40.30.10">
    <property type="entry name" value="Glutaredoxin"/>
    <property type="match status" value="1"/>
</dbReference>
<keyword evidence="3" id="KW-1185">Reference proteome</keyword>
<evidence type="ECO:0000313" key="3">
    <source>
        <dbReference type="Proteomes" id="UP000094165"/>
    </source>
</evidence>
<dbReference type="Pfam" id="PF13409">
    <property type="entry name" value="GST_N_2"/>
    <property type="match status" value="1"/>
</dbReference>
<dbReference type="InterPro" id="IPR050983">
    <property type="entry name" value="GST_Omega/HSP26"/>
</dbReference>
<dbReference type="GO" id="GO:0005737">
    <property type="term" value="C:cytoplasm"/>
    <property type="evidence" value="ECO:0007669"/>
    <property type="project" value="TreeGrafter"/>
</dbReference>
<evidence type="ECO:0000313" key="2">
    <source>
        <dbReference type="EMBL" id="OEE69555.1"/>
    </source>
</evidence>
<dbReference type="InterPro" id="IPR036282">
    <property type="entry name" value="Glutathione-S-Trfase_C_sf"/>
</dbReference>
<comment type="caution">
    <text evidence="2">The sequence shown here is derived from an EMBL/GenBank/DDBJ whole genome shotgun (WGS) entry which is preliminary data.</text>
</comment>